<comment type="caution">
    <text evidence="1">The sequence shown here is derived from an EMBL/GenBank/DDBJ whole genome shotgun (WGS) entry which is preliminary data.</text>
</comment>
<dbReference type="EMBL" id="BQKI01000012">
    <property type="protein sequence ID" value="GJN05995.1"/>
    <property type="molecule type" value="Genomic_DNA"/>
</dbReference>
<protein>
    <submittedName>
        <fullName evidence="1">Uncharacterized protein</fullName>
    </submittedName>
</protein>
<organism evidence="1 2">
    <name type="scientific">Eleusine coracana subsp. coracana</name>
    <dbReference type="NCBI Taxonomy" id="191504"/>
    <lineage>
        <taxon>Eukaryota</taxon>
        <taxon>Viridiplantae</taxon>
        <taxon>Streptophyta</taxon>
        <taxon>Embryophyta</taxon>
        <taxon>Tracheophyta</taxon>
        <taxon>Spermatophyta</taxon>
        <taxon>Magnoliopsida</taxon>
        <taxon>Liliopsida</taxon>
        <taxon>Poales</taxon>
        <taxon>Poaceae</taxon>
        <taxon>PACMAD clade</taxon>
        <taxon>Chloridoideae</taxon>
        <taxon>Cynodonteae</taxon>
        <taxon>Eleusininae</taxon>
        <taxon>Eleusine</taxon>
    </lineage>
</organism>
<evidence type="ECO:0000313" key="2">
    <source>
        <dbReference type="Proteomes" id="UP001054889"/>
    </source>
</evidence>
<sequence>MLQTYAVLFALGGLMGNIFHDYADVLVPLFVASRRYAGEVQFLVANLGERPAWPGKYGTLLRGLSKYDVVDLDAADAHVRCFRRLTVGLHMRKEFTFVPEVEAAHHGRLHPVPARSRATWRSTWRGSPARGRG</sequence>
<dbReference type="InterPro" id="IPR007657">
    <property type="entry name" value="Glycosyltransferase_61"/>
</dbReference>
<gene>
    <name evidence="1" type="primary">ga23678</name>
    <name evidence="1" type="ORF">PR202_ga23678</name>
</gene>
<dbReference type="PANTHER" id="PTHR20961:SF83">
    <property type="entry name" value="GLYCOSYLTRANSFERASE FAMILY 61 PROTEIN"/>
    <property type="match status" value="1"/>
</dbReference>
<dbReference type="PANTHER" id="PTHR20961">
    <property type="entry name" value="GLYCOSYLTRANSFERASE"/>
    <property type="match status" value="1"/>
</dbReference>
<reference evidence="1" key="2">
    <citation type="submission" date="2021-12" db="EMBL/GenBank/DDBJ databases">
        <title>Resequencing data analysis of finger millet.</title>
        <authorList>
            <person name="Hatakeyama M."/>
            <person name="Aluri S."/>
            <person name="Balachadran M.T."/>
            <person name="Sivarajan S.R."/>
            <person name="Poveda L."/>
            <person name="Shimizu-Inatsugi R."/>
            <person name="Schlapbach R."/>
            <person name="Sreeman S.M."/>
            <person name="Shimizu K.K."/>
        </authorList>
    </citation>
    <scope>NUCLEOTIDE SEQUENCE</scope>
</reference>
<dbReference type="GO" id="GO:0016757">
    <property type="term" value="F:glycosyltransferase activity"/>
    <property type="evidence" value="ECO:0007669"/>
    <property type="project" value="InterPro"/>
</dbReference>
<proteinExistence type="predicted"/>
<dbReference type="AlphaFoldDB" id="A0AAV5D7H4"/>
<dbReference type="Proteomes" id="UP001054889">
    <property type="component" value="Unassembled WGS sequence"/>
</dbReference>
<keyword evidence="2" id="KW-1185">Reference proteome</keyword>
<accession>A0AAV5D7H4</accession>
<evidence type="ECO:0000313" key="1">
    <source>
        <dbReference type="EMBL" id="GJN05995.1"/>
    </source>
</evidence>
<name>A0AAV5D7H4_ELECO</name>
<reference evidence="1" key="1">
    <citation type="journal article" date="2018" name="DNA Res.">
        <title>Multiple hybrid de novo genome assembly of finger millet, an orphan allotetraploid crop.</title>
        <authorList>
            <person name="Hatakeyama M."/>
            <person name="Aluri S."/>
            <person name="Balachadran M.T."/>
            <person name="Sivarajan S.R."/>
            <person name="Patrignani A."/>
            <person name="Gruter S."/>
            <person name="Poveda L."/>
            <person name="Shimizu-Inatsugi R."/>
            <person name="Baeten J."/>
            <person name="Francoijs K.J."/>
            <person name="Nataraja K.N."/>
            <person name="Reddy Y.A.N."/>
            <person name="Phadnis S."/>
            <person name="Ravikumar R.L."/>
            <person name="Schlapbach R."/>
            <person name="Sreeman S.M."/>
            <person name="Shimizu K.K."/>
        </authorList>
    </citation>
    <scope>NUCLEOTIDE SEQUENCE</scope>
</reference>